<protein>
    <recommendedName>
        <fullName evidence="1">DUF6160 domain-containing protein</fullName>
    </recommendedName>
</protein>
<feature type="domain" description="DUF6160" evidence="1">
    <location>
        <begin position="5"/>
        <end position="69"/>
    </location>
</feature>
<dbReference type="EMBL" id="QYYA01000002">
    <property type="protein sequence ID" value="RJG18501.1"/>
    <property type="molecule type" value="Genomic_DNA"/>
</dbReference>
<organism evidence="2 3">
    <name type="scientific">Alcanivorax profundi</name>
    <dbReference type="NCBI Taxonomy" id="2338368"/>
    <lineage>
        <taxon>Bacteria</taxon>
        <taxon>Pseudomonadati</taxon>
        <taxon>Pseudomonadota</taxon>
        <taxon>Gammaproteobacteria</taxon>
        <taxon>Oceanospirillales</taxon>
        <taxon>Alcanivoracaceae</taxon>
        <taxon>Alcanivorax</taxon>
    </lineage>
</organism>
<dbReference type="InterPro" id="IPR046158">
    <property type="entry name" value="DUF6160"/>
</dbReference>
<evidence type="ECO:0000313" key="2">
    <source>
        <dbReference type="EMBL" id="RJG18501.1"/>
    </source>
</evidence>
<dbReference type="Proteomes" id="UP000283734">
    <property type="component" value="Unassembled WGS sequence"/>
</dbReference>
<sequence length="693" mass="74071">MLWLVPASSLALTPLDDTSLSSVNGRDGLTVNLQSPDGIHIDRITWETDQGIANQEALTHFRDLSWEGDGGPMQSTFTFDVGSDGSNPMVAMNYTWQPGFYRIGGFTLETPTNTAFANQSLGQLGLYSQGGISLSNRGLFNADGDFAQLDFNMTGDLILRQGGPGVAELSFGNLVFENRFTNGAAGGHAAGNGTIGITADGLLIQADHTYTDLSFDLMYKQNPVDFDRAGRSPLVHLGWKGGLSNAQMEILPGGGSYNLVGNSWDYTANRSEGLLFRSQWDFDSDFGLAIGHADGDRTRLTLSDWTKLGGTAGPMLSMDVILDILQNNTGPSGLCFGSTLTSGQPNQSLCEANGGEFLDTRVAANDSAFAFLVRNGHLHAYSSKMNVQNPVSGWDQDYDFGLILTMGKLDADVVIYPRGAYSGNGFTGTEGLKLDINLLAQSPGYWDKANSSDPTVRATAGDNWATNSHLMFANTNTGVGVGILNNDVLWQTRDMFIRIGDTDMAFPDMPSGIMLSSDTFARYYLRGLFGAGDLNDLGNNTANVALWQFNLAASQYRFVLYPSTKAYTVPDGSGGTTSETLSTIGFAGFFHLDGSSYLSLAESSSPQASFNLYNVEGSLGWKDGNVVMKSGDQNLDGAPTITIENQLLIGESVNFGNGPGNPLIGNVGFGDQNYGRIAMPGGIWNSEIVAKVP</sequence>
<comment type="caution">
    <text evidence="2">The sequence shown here is derived from an EMBL/GenBank/DDBJ whole genome shotgun (WGS) entry which is preliminary data.</text>
</comment>
<dbReference type="OrthoDB" id="6076858at2"/>
<dbReference type="Pfam" id="PF19657">
    <property type="entry name" value="DUF6160"/>
    <property type="match status" value="1"/>
</dbReference>
<dbReference type="RefSeq" id="WP_119917880.1">
    <property type="nucleotide sequence ID" value="NZ_QYYA01000002.1"/>
</dbReference>
<proteinExistence type="predicted"/>
<dbReference type="AlphaFoldDB" id="A0A418XZR6"/>
<reference evidence="2 3" key="1">
    <citation type="submission" date="2018-09" db="EMBL/GenBank/DDBJ databases">
        <title>Alcanivorax profundi sp. nov., isolated from 1000 m-depth seawater of the Mariana Trench.</title>
        <authorList>
            <person name="Liu J."/>
        </authorList>
    </citation>
    <scope>NUCLEOTIDE SEQUENCE [LARGE SCALE GENOMIC DNA]</scope>
    <source>
        <strain evidence="2 3">MTEO17</strain>
    </source>
</reference>
<name>A0A418XZR6_9GAMM</name>
<evidence type="ECO:0000259" key="1">
    <source>
        <dbReference type="Pfam" id="PF19657"/>
    </source>
</evidence>
<evidence type="ECO:0000313" key="3">
    <source>
        <dbReference type="Proteomes" id="UP000283734"/>
    </source>
</evidence>
<gene>
    <name evidence="2" type="ORF">D4A39_08520</name>
</gene>
<keyword evidence="3" id="KW-1185">Reference proteome</keyword>
<accession>A0A418XZR6</accession>